<keyword evidence="5" id="KW-1185">Reference proteome</keyword>
<dbReference type="InterPro" id="IPR020806">
    <property type="entry name" value="PKS_PP-bd"/>
</dbReference>
<dbReference type="InterPro" id="IPR000873">
    <property type="entry name" value="AMP-dep_synth/lig_dom"/>
</dbReference>
<evidence type="ECO:0000256" key="2">
    <source>
        <dbReference type="ARBA" id="ARBA00022553"/>
    </source>
</evidence>
<dbReference type="InterPro" id="IPR009081">
    <property type="entry name" value="PP-bd_ACP"/>
</dbReference>
<dbReference type="InterPro" id="IPR036736">
    <property type="entry name" value="ACP-like_sf"/>
</dbReference>
<feature type="domain" description="Carrier" evidence="3">
    <location>
        <begin position="566"/>
        <end position="643"/>
    </location>
</feature>
<dbReference type="Gene3D" id="1.10.1200.10">
    <property type="entry name" value="ACP-like"/>
    <property type="match status" value="1"/>
</dbReference>
<organism evidence="4 5">
    <name type="scientific">Aspergillus carbonarius (strain ITEM 5010)</name>
    <dbReference type="NCBI Taxonomy" id="602072"/>
    <lineage>
        <taxon>Eukaryota</taxon>
        <taxon>Fungi</taxon>
        <taxon>Dikarya</taxon>
        <taxon>Ascomycota</taxon>
        <taxon>Pezizomycotina</taxon>
        <taxon>Eurotiomycetes</taxon>
        <taxon>Eurotiomycetidae</taxon>
        <taxon>Eurotiales</taxon>
        <taxon>Aspergillaceae</taxon>
        <taxon>Aspergillus</taxon>
        <taxon>Aspergillus subgen. Circumdati</taxon>
    </lineage>
</organism>
<dbReference type="InterPro" id="IPR036291">
    <property type="entry name" value="NAD(P)-bd_dom_sf"/>
</dbReference>
<protein>
    <recommendedName>
        <fullName evidence="3">Carrier domain-containing protein</fullName>
    </recommendedName>
</protein>
<dbReference type="InterPro" id="IPR013120">
    <property type="entry name" value="FAR_NAD-bd"/>
</dbReference>
<proteinExistence type="predicted"/>
<gene>
    <name evidence="4" type="ORF">ASPCADRAFT_179722</name>
</gene>
<dbReference type="PROSITE" id="PS00455">
    <property type="entry name" value="AMP_BINDING"/>
    <property type="match status" value="1"/>
</dbReference>
<dbReference type="SUPFAM" id="SSF56801">
    <property type="entry name" value="Acetyl-CoA synthetase-like"/>
    <property type="match status" value="1"/>
</dbReference>
<evidence type="ECO:0000313" key="4">
    <source>
        <dbReference type="EMBL" id="OOF90104.1"/>
    </source>
</evidence>
<dbReference type="Pfam" id="PF00501">
    <property type="entry name" value="AMP-binding"/>
    <property type="match status" value="1"/>
</dbReference>
<dbReference type="InterPro" id="IPR020845">
    <property type="entry name" value="AMP-binding_CS"/>
</dbReference>
<keyword evidence="2" id="KW-0597">Phosphoprotein</keyword>
<dbReference type="VEuPathDB" id="FungiDB:ASPCADRAFT_179722"/>
<evidence type="ECO:0000256" key="1">
    <source>
        <dbReference type="ARBA" id="ARBA00022450"/>
    </source>
</evidence>
<dbReference type="InterPro" id="IPR042099">
    <property type="entry name" value="ANL_N_sf"/>
</dbReference>
<accession>A0A1R3R6J8</accession>
<reference evidence="5" key="1">
    <citation type="journal article" date="2017" name="Genome Biol.">
        <title>Comparative genomics reveals high biological diversity and specific adaptations in the industrially and medically important fungal genus Aspergillus.</title>
        <authorList>
            <person name="de Vries R.P."/>
            <person name="Riley R."/>
            <person name="Wiebenga A."/>
            <person name="Aguilar-Osorio G."/>
            <person name="Amillis S."/>
            <person name="Uchima C.A."/>
            <person name="Anderluh G."/>
            <person name="Asadollahi M."/>
            <person name="Askin M."/>
            <person name="Barry K."/>
            <person name="Battaglia E."/>
            <person name="Bayram O."/>
            <person name="Benocci T."/>
            <person name="Braus-Stromeyer S.A."/>
            <person name="Caldana C."/>
            <person name="Canovas D."/>
            <person name="Cerqueira G.C."/>
            <person name="Chen F."/>
            <person name="Chen W."/>
            <person name="Choi C."/>
            <person name="Clum A."/>
            <person name="Dos Santos R.A."/>
            <person name="Damasio A.R."/>
            <person name="Diallinas G."/>
            <person name="Emri T."/>
            <person name="Fekete E."/>
            <person name="Flipphi M."/>
            <person name="Freyberg S."/>
            <person name="Gallo A."/>
            <person name="Gournas C."/>
            <person name="Habgood R."/>
            <person name="Hainaut M."/>
            <person name="Harispe M.L."/>
            <person name="Henrissat B."/>
            <person name="Hilden K.S."/>
            <person name="Hope R."/>
            <person name="Hossain A."/>
            <person name="Karabika E."/>
            <person name="Karaffa L."/>
            <person name="Karanyi Z."/>
            <person name="Krasevec N."/>
            <person name="Kuo A."/>
            <person name="Kusch H."/>
            <person name="LaButti K."/>
            <person name="Lagendijk E.L."/>
            <person name="Lapidus A."/>
            <person name="Levasseur A."/>
            <person name="Lindquist E."/>
            <person name="Lipzen A."/>
            <person name="Logrieco A.F."/>
            <person name="MacCabe A."/>
            <person name="Maekelae M.R."/>
            <person name="Malavazi I."/>
            <person name="Melin P."/>
            <person name="Meyer V."/>
            <person name="Mielnichuk N."/>
            <person name="Miskei M."/>
            <person name="Molnar A.P."/>
            <person name="Mule G."/>
            <person name="Ngan C.Y."/>
            <person name="Orejas M."/>
            <person name="Orosz E."/>
            <person name="Ouedraogo J.P."/>
            <person name="Overkamp K.M."/>
            <person name="Park H.-S."/>
            <person name="Perrone G."/>
            <person name="Piumi F."/>
            <person name="Punt P.J."/>
            <person name="Ram A.F."/>
            <person name="Ramon A."/>
            <person name="Rauscher S."/>
            <person name="Record E."/>
            <person name="Riano-Pachon D.M."/>
            <person name="Robert V."/>
            <person name="Roehrig J."/>
            <person name="Ruller R."/>
            <person name="Salamov A."/>
            <person name="Salih N.S."/>
            <person name="Samson R.A."/>
            <person name="Sandor E."/>
            <person name="Sanguinetti M."/>
            <person name="Schuetze T."/>
            <person name="Sepcic K."/>
            <person name="Shelest E."/>
            <person name="Sherlock G."/>
            <person name="Sophianopoulou V."/>
            <person name="Squina F.M."/>
            <person name="Sun H."/>
            <person name="Susca A."/>
            <person name="Todd R.B."/>
            <person name="Tsang A."/>
            <person name="Unkles S.E."/>
            <person name="van de Wiele N."/>
            <person name="van Rossen-Uffink D."/>
            <person name="Oliveira J.V."/>
            <person name="Vesth T.C."/>
            <person name="Visser J."/>
            <person name="Yu J.-H."/>
            <person name="Zhou M."/>
            <person name="Andersen M.R."/>
            <person name="Archer D.B."/>
            <person name="Baker S.E."/>
            <person name="Benoit I."/>
            <person name="Brakhage A.A."/>
            <person name="Braus G.H."/>
            <person name="Fischer R."/>
            <person name="Frisvad J.C."/>
            <person name="Goldman G.H."/>
            <person name="Houbraken J."/>
            <person name="Oakley B."/>
            <person name="Pocsi I."/>
            <person name="Scazzocchio C."/>
            <person name="Seiboth B."/>
            <person name="vanKuyk P.A."/>
            <person name="Wortman J."/>
            <person name="Dyer P.S."/>
            <person name="Grigoriev I.V."/>
        </authorList>
    </citation>
    <scope>NUCLEOTIDE SEQUENCE [LARGE SCALE GENOMIC DNA]</scope>
    <source>
        <strain evidence="5">ITEM 5010</strain>
    </source>
</reference>
<dbReference type="Gene3D" id="3.40.50.12780">
    <property type="entry name" value="N-terminal domain of ligase-like"/>
    <property type="match status" value="1"/>
</dbReference>
<keyword evidence="1" id="KW-0596">Phosphopantetheine</keyword>
<dbReference type="Pfam" id="PF07993">
    <property type="entry name" value="NAD_binding_4"/>
    <property type="match status" value="1"/>
</dbReference>
<dbReference type="PANTHER" id="PTHR43439:SF2">
    <property type="entry name" value="ENZYME, PUTATIVE (JCVI)-RELATED"/>
    <property type="match status" value="1"/>
</dbReference>
<dbReference type="Proteomes" id="UP000188318">
    <property type="component" value="Unassembled WGS sequence"/>
</dbReference>
<sequence length="1061" mass="117194">MKTSTAESGFDPCTQLIPLLVDHYATATPDDIYAEYPISPESYDDGYRLITYRSFANAVNGVAWWLSQTLGPGRGEILPYIGPQDVRYPALVLGAVKAGYCLFLTSPRNSVAAHESLFQSLHCTKILAPSPWPAAVTAIQEAIALELHEVPSVEYLLDTAHPHFAFSKTYPEHAQEKLVVVHTSGSTGIPKPIVYTHEVAVRHMRMTSLAPPDGFDGQSAWVNGKREFVPLPAYHAAGLAHRLFFMPAKTTVISPTSSGVSTAAGLVAASKQTPIDVAMVSPVLLQELAHNAALLEECSQRITHLIYSGGNLPSQLGDTIASRFKLANQFGATEVGMLDAIQSTTRRDPQKDWQYTQFNPAMGAEFRRVTEDEYELVIVRSPEREAHQLPFAIFPDRQEYHTRDLWVRHPDPDKADFWQWRARLDDVIVFLNGEKTNPISMEQAVMAANPGISAALVAGVQRFQASLLIEPAEPKALGPCERAAFLEQIWPSIHAANAVCPAHARIAKTHVLFTRPEKPLPRSAKGTVQRWAALSLYAEELDALYADADGLSSPAEGELVGPGRVSDPQLVSDFIRQCVSTITGWDGHLDASTNWFHQGMDSLQAMMIARQLRQGLQMPEITPHLIYLHPSVSDLVAAILQLTNPQSTTPEDTIHQQLHERSHLLQYFQAQFPTPTPSPGYKKHTVILTGSTGSLGSYILSLLQTHPSIAHIHCFNRKSTRHHPPPPPSSSSITTFWTVDLSLPTLGLTPQSYHTLQTTTTLIIHNAWAVNFNLSLSSFTPQLAGVTHLINFAATAPHPPHLFYISSISSVMNHPPTSIPIPEEIIHTTIPAPTAYGTSKYISEHLLHHASRTLSLPVSIARVGQIAGAVHTPGKWNQEEWFPSLVRSSLYVGAVPEDLNSLGRVDWVPVDLVAGVVTELAIGGCEGVGRERDGGEVFHVVNLNPVEWGDVREVVRGELERYTRGREEVEVEVEVVSFEEWVGRVRGVVEGVEGRGKEEMRTVMERNPAGKLLGFFENAVADRGMSRGFETRRTAERSERLRAVEGVKEEWVRKWVREWMD</sequence>
<dbReference type="Pfam" id="PF23562">
    <property type="entry name" value="AMP-binding_C_3"/>
    <property type="match status" value="1"/>
</dbReference>
<dbReference type="SMART" id="SM00823">
    <property type="entry name" value="PKS_PP"/>
    <property type="match status" value="1"/>
</dbReference>
<dbReference type="OMA" id="ERIWPSI"/>
<dbReference type="PROSITE" id="PS50075">
    <property type="entry name" value="CARRIER"/>
    <property type="match status" value="1"/>
</dbReference>
<dbReference type="InterPro" id="IPR051414">
    <property type="entry name" value="Adenylate-forming_Reductase"/>
</dbReference>
<evidence type="ECO:0000313" key="5">
    <source>
        <dbReference type="Proteomes" id="UP000188318"/>
    </source>
</evidence>
<dbReference type="SUPFAM" id="SSF51735">
    <property type="entry name" value="NAD(P)-binding Rossmann-fold domains"/>
    <property type="match status" value="1"/>
</dbReference>
<dbReference type="GO" id="GO:0031177">
    <property type="term" value="F:phosphopantetheine binding"/>
    <property type="evidence" value="ECO:0007669"/>
    <property type="project" value="InterPro"/>
</dbReference>
<dbReference type="Gene3D" id="3.40.50.720">
    <property type="entry name" value="NAD(P)-binding Rossmann-like Domain"/>
    <property type="match status" value="1"/>
</dbReference>
<dbReference type="Pfam" id="PF00550">
    <property type="entry name" value="PP-binding"/>
    <property type="match status" value="1"/>
</dbReference>
<dbReference type="SUPFAM" id="SSF47336">
    <property type="entry name" value="ACP-like"/>
    <property type="match status" value="1"/>
</dbReference>
<dbReference type="EMBL" id="KV907591">
    <property type="protein sequence ID" value="OOF90104.1"/>
    <property type="molecule type" value="Genomic_DNA"/>
</dbReference>
<dbReference type="AlphaFoldDB" id="A0A1R3R6J8"/>
<dbReference type="STRING" id="602072.A0A1R3R6J8"/>
<evidence type="ECO:0000259" key="3">
    <source>
        <dbReference type="PROSITE" id="PS50075"/>
    </source>
</evidence>
<dbReference type="OrthoDB" id="429813at2759"/>
<name>A0A1R3R6J8_ASPC5</name>
<dbReference type="PANTHER" id="PTHR43439">
    <property type="entry name" value="PHENYLACETATE-COENZYME A LIGASE"/>
    <property type="match status" value="1"/>
</dbReference>